<feature type="transmembrane region" description="Helical" evidence="1">
    <location>
        <begin position="7"/>
        <end position="28"/>
    </location>
</feature>
<organism evidence="2 3">
    <name type="scientific">Stratiformator vulcanicus</name>
    <dbReference type="NCBI Taxonomy" id="2527980"/>
    <lineage>
        <taxon>Bacteria</taxon>
        <taxon>Pseudomonadati</taxon>
        <taxon>Planctomycetota</taxon>
        <taxon>Planctomycetia</taxon>
        <taxon>Planctomycetales</taxon>
        <taxon>Planctomycetaceae</taxon>
        <taxon>Stratiformator</taxon>
    </lineage>
</organism>
<feature type="transmembrane region" description="Helical" evidence="1">
    <location>
        <begin position="141"/>
        <end position="165"/>
    </location>
</feature>
<keyword evidence="1" id="KW-1133">Transmembrane helix</keyword>
<keyword evidence="1" id="KW-0472">Membrane</keyword>
<dbReference type="EMBL" id="CP036268">
    <property type="protein sequence ID" value="QDT36833.1"/>
    <property type="molecule type" value="Genomic_DNA"/>
</dbReference>
<feature type="transmembrane region" description="Helical" evidence="1">
    <location>
        <begin position="171"/>
        <end position="192"/>
    </location>
</feature>
<name>A0A517QZ10_9PLAN</name>
<keyword evidence="1" id="KW-0812">Transmembrane</keyword>
<reference evidence="2 3" key="1">
    <citation type="submission" date="2019-02" db="EMBL/GenBank/DDBJ databases">
        <title>Deep-cultivation of Planctomycetes and their phenomic and genomic characterization uncovers novel biology.</title>
        <authorList>
            <person name="Wiegand S."/>
            <person name="Jogler M."/>
            <person name="Boedeker C."/>
            <person name="Pinto D."/>
            <person name="Vollmers J."/>
            <person name="Rivas-Marin E."/>
            <person name="Kohn T."/>
            <person name="Peeters S.H."/>
            <person name="Heuer A."/>
            <person name="Rast P."/>
            <person name="Oberbeckmann S."/>
            <person name="Bunk B."/>
            <person name="Jeske O."/>
            <person name="Meyerdierks A."/>
            <person name="Storesund J.E."/>
            <person name="Kallscheuer N."/>
            <person name="Luecker S."/>
            <person name="Lage O.M."/>
            <person name="Pohl T."/>
            <person name="Merkel B.J."/>
            <person name="Hornburger P."/>
            <person name="Mueller R.-W."/>
            <person name="Bruemmer F."/>
            <person name="Labrenz M."/>
            <person name="Spormann A.M."/>
            <person name="Op den Camp H."/>
            <person name="Overmann J."/>
            <person name="Amann R."/>
            <person name="Jetten M.S.M."/>
            <person name="Mascher T."/>
            <person name="Medema M.H."/>
            <person name="Devos D.P."/>
            <person name="Kaster A.-K."/>
            <person name="Ovreas L."/>
            <person name="Rohde M."/>
            <person name="Galperin M.Y."/>
            <person name="Jogler C."/>
        </authorList>
    </citation>
    <scope>NUCLEOTIDE SEQUENCE [LARGE SCALE GENOMIC DNA]</scope>
    <source>
        <strain evidence="2 3">Pan189</strain>
    </source>
</reference>
<dbReference type="KEGG" id="svp:Pan189_11960"/>
<protein>
    <submittedName>
        <fullName evidence="2">Uncharacterized protein</fullName>
    </submittedName>
</protein>
<evidence type="ECO:0000256" key="1">
    <source>
        <dbReference type="SAM" id="Phobius"/>
    </source>
</evidence>
<evidence type="ECO:0000313" key="2">
    <source>
        <dbReference type="EMBL" id="QDT36833.1"/>
    </source>
</evidence>
<feature type="transmembrane region" description="Helical" evidence="1">
    <location>
        <begin position="105"/>
        <end position="129"/>
    </location>
</feature>
<dbReference type="Proteomes" id="UP000317318">
    <property type="component" value="Chromosome"/>
</dbReference>
<evidence type="ECO:0000313" key="3">
    <source>
        <dbReference type="Proteomes" id="UP000317318"/>
    </source>
</evidence>
<dbReference type="RefSeq" id="WP_145363005.1">
    <property type="nucleotide sequence ID" value="NZ_CP036268.1"/>
</dbReference>
<accession>A0A517QZ10</accession>
<feature type="transmembrane region" description="Helical" evidence="1">
    <location>
        <begin position="66"/>
        <end position="85"/>
    </location>
</feature>
<keyword evidence="3" id="KW-1185">Reference proteome</keyword>
<proteinExistence type="predicted"/>
<dbReference type="AlphaFoldDB" id="A0A517QZ10"/>
<sequence>MPHFIRPYFIAAVYGLLVGLAWIGLMLAPSLGLLPDFDGPQLPFAILGGIAGTVAVAASMRMSAFWWLRVIFSCAICAAAGYGIAEALMEWSNYLPSFGTNWAKVAGIFCGPPITVTLGLIVMVATLGAPSARPVTPLKRLAFLGLAVIAGFGAAGHIIGSVMVIEKFSASTVMAPVVIIGSILLIPIYALLPMGYLRALRVGSAGGDLPDHANGGGRDADVG</sequence>
<gene>
    <name evidence="2" type="ORF">Pan189_11960</name>
</gene>
<feature type="transmembrane region" description="Helical" evidence="1">
    <location>
        <begin position="40"/>
        <end position="59"/>
    </location>
</feature>